<evidence type="ECO:0000256" key="4">
    <source>
        <dbReference type="ARBA" id="ARBA00023242"/>
    </source>
</evidence>
<dbReference type="PANTHER" id="PTHR48039:SF5">
    <property type="entry name" value="RNA-BINDING PROTEIN 28"/>
    <property type="match status" value="1"/>
</dbReference>
<comment type="caution">
    <text evidence="8">The sequence shown here is derived from an EMBL/GenBank/DDBJ whole genome shotgun (WGS) entry which is preliminary data.</text>
</comment>
<gene>
    <name evidence="8" type="ORF">RDB_LOCUS64672</name>
</gene>
<evidence type="ECO:0000256" key="3">
    <source>
        <dbReference type="ARBA" id="ARBA00022884"/>
    </source>
</evidence>
<dbReference type="InterPro" id="IPR012677">
    <property type="entry name" value="Nucleotide-bd_a/b_plait_sf"/>
</dbReference>
<reference evidence="8" key="1">
    <citation type="submission" date="2021-01" db="EMBL/GenBank/DDBJ databases">
        <authorList>
            <person name="Kaushik A."/>
        </authorList>
    </citation>
    <scope>NUCLEOTIDE SEQUENCE</scope>
    <source>
        <strain evidence="8">AG1-1B</strain>
    </source>
</reference>
<keyword evidence="2" id="KW-0677">Repeat</keyword>
<keyword evidence="3 5" id="KW-0694">RNA-binding</keyword>
<dbReference type="GO" id="GO:0003729">
    <property type="term" value="F:mRNA binding"/>
    <property type="evidence" value="ECO:0007669"/>
    <property type="project" value="TreeGrafter"/>
</dbReference>
<feature type="domain" description="RRM" evidence="7">
    <location>
        <begin position="11"/>
        <end position="89"/>
    </location>
</feature>
<dbReference type="InterPro" id="IPR051945">
    <property type="entry name" value="RRM_MRD1_RNA_proc_ribogen"/>
</dbReference>
<dbReference type="SUPFAM" id="SSF54928">
    <property type="entry name" value="RNA-binding domain, RBD"/>
    <property type="match status" value="1"/>
</dbReference>
<evidence type="ECO:0000256" key="6">
    <source>
        <dbReference type="SAM" id="MobiDB-lite"/>
    </source>
</evidence>
<dbReference type="PROSITE" id="PS50102">
    <property type="entry name" value="RRM"/>
    <property type="match status" value="1"/>
</dbReference>
<evidence type="ECO:0000256" key="1">
    <source>
        <dbReference type="ARBA" id="ARBA00004123"/>
    </source>
</evidence>
<name>A0A8H2Y1F7_9AGAM</name>
<dbReference type="EMBL" id="CAJMWQ010001114">
    <property type="protein sequence ID" value="CAE6435830.1"/>
    <property type="molecule type" value="Genomic_DNA"/>
</dbReference>
<dbReference type="InterPro" id="IPR000504">
    <property type="entry name" value="RRM_dom"/>
</dbReference>
<dbReference type="AlphaFoldDB" id="A0A8H2Y1F7"/>
<accession>A0A8H2Y1F7</accession>
<evidence type="ECO:0000313" key="9">
    <source>
        <dbReference type="Proteomes" id="UP000663826"/>
    </source>
</evidence>
<dbReference type="SMART" id="SM00360">
    <property type="entry name" value="RRM"/>
    <property type="match status" value="1"/>
</dbReference>
<feature type="compositionally biased region" description="Basic and acidic residues" evidence="6">
    <location>
        <begin position="88"/>
        <end position="102"/>
    </location>
</feature>
<evidence type="ECO:0000256" key="2">
    <source>
        <dbReference type="ARBA" id="ARBA00022737"/>
    </source>
</evidence>
<evidence type="ECO:0000313" key="8">
    <source>
        <dbReference type="EMBL" id="CAE6435830.1"/>
    </source>
</evidence>
<evidence type="ECO:0000259" key="7">
    <source>
        <dbReference type="PROSITE" id="PS50102"/>
    </source>
</evidence>
<protein>
    <recommendedName>
        <fullName evidence="7">RRM domain-containing protein</fullName>
    </recommendedName>
</protein>
<sequence>MSEAGDTAHGSTLFVSNLPYTVTSTDIQTLFSDVAPVRSAFVVLDKETKASKGVAYVSFAIKEDASLVLESEKPFELDGRILRLQWADKKGAPHTSEKDVSKKPKKAPQPKGPNDPEAIRTLIVTNLPAGTNSKVLWKKARKIPGATEVVYPVPDHDEHTGSLGLVLMYFPIQINLREFSTCQILVACPSIGSRFETTQPRIQGISALCDYQETSGQTCYGTKVGGTKSFLEINY</sequence>
<keyword evidence="4" id="KW-0539">Nucleus</keyword>
<feature type="region of interest" description="Disordered" evidence="6">
    <location>
        <begin position="88"/>
        <end position="117"/>
    </location>
</feature>
<dbReference type="PANTHER" id="PTHR48039">
    <property type="entry name" value="RNA-BINDING MOTIF PROTEIN 14B"/>
    <property type="match status" value="1"/>
</dbReference>
<dbReference type="InterPro" id="IPR035979">
    <property type="entry name" value="RBD_domain_sf"/>
</dbReference>
<comment type="subcellular location">
    <subcellularLocation>
        <location evidence="1">Nucleus</location>
    </subcellularLocation>
</comment>
<dbReference type="Gene3D" id="3.30.70.330">
    <property type="match status" value="1"/>
</dbReference>
<proteinExistence type="predicted"/>
<evidence type="ECO:0000256" key="5">
    <source>
        <dbReference type="PROSITE-ProRule" id="PRU00176"/>
    </source>
</evidence>
<organism evidence="8 9">
    <name type="scientific">Rhizoctonia solani</name>
    <dbReference type="NCBI Taxonomy" id="456999"/>
    <lineage>
        <taxon>Eukaryota</taxon>
        <taxon>Fungi</taxon>
        <taxon>Dikarya</taxon>
        <taxon>Basidiomycota</taxon>
        <taxon>Agaricomycotina</taxon>
        <taxon>Agaricomycetes</taxon>
        <taxon>Cantharellales</taxon>
        <taxon>Ceratobasidiaceae</taxon>
        <taxon>Rhizoctonia</taxon>
    </lineage>
</organism>
<dbReference type="Pfam" id="PF00076">
    <property type="entry name" value="RRM_1"/>
    <property type="match status" value="1"/>
</dbReference>
<dbReference type="GO" id="GO:0005634">
    <property type="term" value="C:nucleus"/>
    <property type="evidence" value="ECO:0007669"/>
    <property type="project" value="UniProtKB-SubCell"/>
</dbReference>
<dbReference type="Proteomes" id="UP000663826">
    <property type="component" value="Unassembled WGS sequence"/>
</dbReference>